<name>A0AAD9DXH5_9TELE</name>
<keyword evidence="6 13" id="KW-0372">Hormone</keyword>
<comment type="subcellular location">
    <subcellularLocation>
        <location evidence="2 13">Secreted</location>
    </subcellularLocation>
</comment>
<comment type="subunit">
    <text evidence="4">Heterodimer of an alpha and a beta chain.</text>
</comment>
<keyword evidence="5" id="KW-0964">Secreted</keyword>
<comment type="subunit">
    <text evidence="9">Heterodimer of a common alpha chain and a unique beta chain which confers biological specificity to thyrotropin, lutropin, follitropin and gonadotropin.</text>
</comment>
<evidence type="ECO:0000256" key="14">
    <source>
        <dbReference type="SAM" id="SignalP"/>
    </source>
</evidence>
<dbReference type="Proteomes" id="UP001239994">
    <property type="component" value="Unassembled WGS sequence"/>
</dbReference>
<comment type="caution">
    <text evidence="16">The sequence shown here is derived from an EMBL/GenBank/DDBJ whole genome shotgun (WGS) entry which is preliminary data.</text>
</comment>
<keyword evidence="17" id="KW-1185">Reference proteome</keyword>
<dbReference type="PROSITE" id="PS00689">
    <property type="entry name" value="GLYCO_HORMONE_BETA_2"/>
    <property type="match status" value="1"/>
</dbReference>
<evidence type="ECO:0000256" key="7">
    <source>
        <dbReference type="ARBA" id="ARBA00023157"/>
    </source>
</evidence>
<evidence type="ECO:0000313" key="17">
    <source>
        <dbReference type="Proteomes" id="UP001239994"/>
    </source>
</evidence>
<protein>
    <recommendedName>
        <fullName evidence="10">Thyrotropin subunit beta</fullName>
    </recommendedName>
    <alternativeName>
        <fullName evidence="11">Thyroid-stimulating hormone subunit beta</fullName>
    </alternativeName>
    <alternativeName>
        <fullName evidence="12">Thyrotropin beta chain</fullName>
    </alternativeName>
</protein>
<dbReference type="SUPFAM" id="SSF57501">
    <property type="entry name" value="Cystine-knot cytokines"/>
    <property type="match status" value="1"/>
</dbReference>
<dbReference type="GO" id="GO:0007186">
    <property type="term" value="P:G protein-coupled receptor signaling pathway"/>
    <property type="evidence" value="ECO:0007669"/>
    <property type="project" value="TreeGrafter"/>
</dbReference>
<dbReference type="GO" id="GO:2000866">
    <property type="term" value="P:positive regulation of estradiol secretion"/>
    <property type="evidence" value="ECO:0007669"/>
    <property type="project" value="UniProtKB-ARBA"/>
</dbReference>
<dbReference type="InterPro" id="IPR029034">
    <property type="entry name" value="Cystine-knot_cytokine"/>
</dbReference>
<dbReference type="AlphaFoldDB" id="A0AAD9DXH5"/>
<dbReference type="PROSITE" id="PS00261">
    <property type="entry name" value="GLYCO_HORMONE_BETA_1"/>
    <property type="match status" value="1"/>
</dbReference>
<dbReference type="GO" id="GO:0010628">
    <property type="term" value="P:positive regulation of gene expression"/>
    <property type="evidence" value="ECO:0007669"/>
    <property type="project" value="UniProtKB-ARBA"/>
</dbReference>
<dbReference type="FunFam" id="2.10.90.10:FF:000007">
    <property type="entry name" value="Luteinizing hormone beta subunit"/>
    <property type="match status" value="1"/>
</dbReference>
<sequence>TARGVMPGLVLVTSILGLLVKMAMPMCIPTAYTLYIEKPECDYCVAVNTTICMGFCFSRDSNIKELVGPRFLIQRSCTYEEVEYRTAVLPACAPHADPHFTYPVAGRCHCSTCNTRSDECVHKAGHAAAKCSKPVRHLYADPAASDHTQLFE</sequence>
<evidence type="ECO:0000256" key="8">
    <source>
        <dbReference type="ARBA" id="ARBA00023180"/>
    </source>
</evidence>
<comment type="function">
    <text evidence="1">Involved in gametogenesis and steroidogenesis.</text>
</comment>
<keyword evidence="14" id="KW-0732">Signal</keyword>
<comment type="similarity">
    <text evidence="3 13">Belongs to the glycoprotein hormones subunit beta family.</text>
</comment>
<dbReference type="GO" id="GO:2000836">
    <property type="term" value="P:positive regulation of androgen secretion"/>
    <property type="evidence" value="ECO:0007669"/>
    <property type="project" value="UniProtKB-ARBA"/>
</dbReference>
<dbReference type="PANTHER" id="PTHR11515">
    <property type="entry name" value="GLYCOPROTEIN HORMONE BETA CHAIN"/>
    <property type="match status" value="1"/>
</dbReference>
<evidence type="ECO:0000256" key="11">
    <source>
        <dbReference type="ARBA" id="ARBA00042284"/>
    </source>
</evidence>
<dbReference type="Pfam" id="PF00007">
    <property type="entry name" value="Cys_knot"/>
    <property type="match status" value="1"/>
</dbReference>
<feature type="chain" id="PRO_5042285454" description="Thyrotropin subunit beta" evidence="14">
    <location>
        <begin position="26"/>
        <end position="152"/>
    </location>
</feature>
<dbReference type="SMART" id="SM00068">
    <property type="entry name" value="GHB"/>
    <property type="match status" value="1"/>
</dbReference>
<evidence type="ECO:0000259" key="15">
    <source>
        <dbReference type="Pfam" id="PF00007"/>
    </source>
</evidence>
<evidence type="ECO:0000256" key="3">
    <source>
        <dbReference type="ARBA" id="ARBA00006552"/>
    </source>
</evidence>
<dbReference type="InterPro" id="IPR006208">
    <property type="entry name" value="Glyco_hormone_CN"/>
</dbReference>
<evidence type="ECO:0000256" key="12">
    <source>
        <dbReference type="ARBA" id="ARBA00042931"/>
    </source>
</evidence>
<dbReference type="GO" id="GO:0005615">
    <property type="term" value="C:extracellular space"/>
    <property type="evidence" value="ECO:0007669"/>
    <property type="project" value="TreeGrafter"/>
</dbReference>
<dbReference type="PANTHER" id="PTHR11515:SF5">
    <property type="entry name" value="THYROTROPIN SUBUNIT BETA"/>
    <property type="match status" value="1"/>
</dbReference>
<keyword evidence="8" id="KW-0325">Glycoprotein</keyword>
<accession>A0AAD9DXH5</accession>
<evidence type="ECO:0000256" key="1">
    <source>
        <dbReference type="ARBA" id="ARBA00003920"/>
    </source>
</evidence>
<dbReference type="GO" id="GO:0031762">
    <property type="term" value="F:follicle-stimulating hormone receptor binding"/>
    <property type="evidence" value="ECO:0007669"/>
    <property type="project" value="UniProtKB-ARBA"/>
</dbReference>
<feature type="non-terminal residue" evidence="16">
    <location>
        <position position="1"/>
    </location>
</feature>
<feature type="domain" description="Glycoprotein hormone subunit beta" evidence="15">
    <location>
        <begin position="25"/>
        <end position="126"/>
    </location>
</feature>
<organism evidence="16 17">
    <name type="scientific">Electrophorus voltai</name>
    <dbReference type="NCBI Taxonomy" id="2609070"/>
    <lineage>
        <taxon>Eukaryota</taxon>
        <taxon>Metazoa</taxon>
        <taxon>Chordata</taxon>
        <taxon>Craniata</taxon>
        <taxon>Vertebrata</taxon>
        <taxon>Euteleostomi</taxon>
        <taxon>Actinopterygii</taxon>
        <taxon>Neopterygii</taxon>
        <taxon>Teleostei</taxon>
        <taxon>Ostariophysi</taxon>
        <taxon>Gymnotiformes</taxon>
        <taxon>Gymnotoidei</taxon>
        <taxon>Gymnotidae</taxon>
        <taxon>Electrophorus</taxon>
    </lineage>
</organism>
<evidence type="ECO:0000256" key="2">
    <source>
        <dbReference type="ARBA" id="ARBA00004613"/>
    </source>
</evidence>
<evidence type="ECO:0000256" key="6">
    <source>
        <dbReference type="ARBA" id="ARBA00022702"/>
    </source>
</evidence>
<evidence type="ECO:0000256" key="10">
    <source>
        <dbReference type="ARBA" id="ARBA00039483"/>
    </source>
</evidence>
<gene>
    <name evidence="16" type="ORF">P4O66_009527</name>
</gene>
<evidence type="ECO:0000313" key="16">
    <source>
        <dbReference type="EMBL" id="KAK1796489.1"/>
    </source>
</evidence>
<proteinExistence type="inferred from homology"/>
<feature type="signal peptide" evidence="14">
    <location>
        <begin position="1"/>
        <end position="25"/>
    </location>
</feature>
<dbReference type="GO" id="GO:0005179">
    <property type="term" value="F:hormone activity"/>
    <property type="evidence" value="ECO:0007669"/>
    <property type="project" value="UniProtKB-KW"/>
</dbReference>
<dbReference type="EMBL" id="JAROKS010000015">
    <property type="protein sequence ID" value="KAK1796489.1"/>
    <property type="molecule type" value="Genomic_DNA"/>
</dbReference>
<dbReference type="Gene3D" id="2.10.90.10">
    <property type="entry name" value="Cystine-knot cytokines"/>
    <property type="match status" value="1"/>
</dbReference>
<dbReference type="InterPro" id="IPR001545">
    <property type="entry name" value="Gonadotropin_bsu"/>
</dbReference>
<evidence type="ECO:0000256" key="9">
    <source>
        <dbReference type="ARBA" id="ARBA00038688"/>
    </source>
</evidence>
<dbReference type="InterPro" id="IPR018245">
    <property type="entry name" value="Gonadotropin_bsu_CS"/>
</dbReference>
<dbReference type="GO" id="GO:0005737">
    <property type="term" value="C:cytoplasm"/>
    <property type="evidence" value="ECO:0007669"/>
    <property type="project" value="TreeGrafter"/>
</dbReference>
<evidence type="ECO:0000256" key="5">
    <source>
        <dbReference type="ARBA" id="ARBA00022525"/>
    </source>
</evidence>
<reference evidence="16" key="1">
    <citation type="submission" date="2023-03" db="EMBL/GenBank/DDBJ databases">
        <title>Electrophorus voltai genome.</title>
        <authorList>
            <person name="Bian C."/>
        </authorList>
    </citation>
    <scope>NUCLEOTIDE SEQUENCE</scope>
    <source>
        <strain evidence="16">CB-2022</strain>
        <tissue evidence="16">Muscle</tissue>
    </source>
</reference>
<evidence type="ECO:0000256" key="4">
    <source>
        <dbReference type="ARBA" id="ARBA00011870"/>
    </source>
</evidence>
<dbReference type="CDD" id="cd00069">
    <property type="entry name" value="GHB_like"/>
    <property type="match status" value="1"/>
</dbReference>
<keyword evidence="7" id="KW-1015">Disulfide bond</keyword>
<evidence type="ECO:0000256" key="13">
    <source>
        <dbReference type="RuleBase" id="RU004069"/>
    </source>
</evidence>